<dbReference type="Pfam" id="PF23357">
    <property type="entry name" value="DUF7088"/>
    <property type="match status" value="1"/>
</dbReference>
<keyword evidence="5" id="KW-1185">Reference proteome</keyword>
<evidence type="ECO:0000313" key="5">
    <source>
        <dbReference type="Proteomes" id="UP000243197"/>
    </source>
</evidence>
<dbReference type="InterPro" id="IPR019196">
    <property type="entry name" value="ABC_transp_unknown"/>
</dbReference>
<feature type="transmembrane region" description="Helical" evidence="1">
    <location>
        <begin position="12"/>
        <end position="30"/>
    </location>
</feature>
<keyword evidence="1" id="KW-0812">Transmembrane</keyword>
<evidence type="ECO:0000259" key="2">
    <source>
        <dbReference type="Pfam" id="PF09822"/>
    </source>
</evidence>
<dbReference type="NCBIfam" id="TIGR03521">
    <property type="entry name" value="GldG"/>
    <property type="match status" value="1"/>
</dbReference>
<dbReference type="EMBL" id="AP014564">
    <property type="protein sequence ID" value="BAV95448.1"/>
    <property type="molecule type" value="Genomic_DNA"/>
</dbReference>
<feature type="domain" description="DUF7088" evidence="3">
    <location>
        <begin position="38"/>
        <end position="146"/>
    </location>
</feature>
<gene>
    <name evidence="4" type="ORF">JBKA6_1435</name>
</gene>
<reference evidence="4 5" key="1">
    <citation type="submission" date="2014-03" db="EMBL/GenBank/DDBJ databases">
        <title>complete genome sequence of Flavobacteriaceae bacterium JBKA-6.</title>
        <authorList>
            <person name="Takano T."/>
            <person name="Nakamura Y."/>
            <person name="Takuma S."/>
            <person name="Yasuike M."/>
            <person name="Matsuyama T."/>
            <person name="Sakai T."/>
            <person name="Fujiwara A."/>
            <person name="Kimoto K."/>
            <person name="Fukuda Y."/>
            <person name="Kondo H."/>
            <person name="Hirono I."/>
            <person name="Nakayasu C."/>
        </authorList>
    </citation>
    <scope>NUCLEOTIDE SEQUENCE [LARGE SCALE GENOMIC DNA]</scope>
    <source>
        <strain evidence="4 5">JBKA-6</strain>
    </source>
</reference>
<keyword evidence="1" id="KW-0472">Membrane</keyword>
<evidence type="ECO:0000259" key="3">
    <source>
        <dbReference type="Pfam" id="PF23357"/>
    </source>
</evidence>
<evidence type="ECO:0000313" key="4">
    <source>
        <dbReference type="EMBL" id="BAV95448.1"/>
    </source>
</evidence>
<dbReference type="InterPro" id="IPR019863">
    <property type="entry name" value="Motility-assoc_ABC-rel_GldG"/>
</dbReference>
<proteinExistence type="predicted"/>
<feature type="transmembrane region" description="Helical" evidence="1">
    <location>
        <begin position="534"/>
        <end position="551"/>
    </location>
</feature>
<dbReference type="AlphaFoldDB" id="A0A1J1ED51"/>
<dbReference type="Pfam" id="PF09822">
    <property type="entry name" value="ABC_transp_aux"/>
    <property type="match status" value="1"/>
</dbReference>
<evidence type="ECO:0000256" key="1">
    <source>
        <dbReference type="SAM" id="Phobius"/>
    </source>
</evidence>
<dbReference type="KEGG" id="ise:JBKA6_1435"/>
<accession>A0A1J1ED51</accession>
<sequence>MVKNKRRDIIRLFVFITTLVLINITFMSVSKIRIDFTKDKFYTIRNESKEIIDNITEDIYCEVYLTGDFPSGFKKLEKEVLYLLQELNMLNHRIKYSFVDVDNLSNKDYYINHIHNISEKKITPLQIREKKKNEYKTKLIFPYALLKLKDKYATISLLKTSVGNSLESQINSSIENLEYSFINGVKKITKKSDKKIAFLKGYGQLEDWQIEDITHELKKRYEVDSFRVDKDLSFDKNLELLLKNDLLIIAKPTVFISRSDIYLIDLYTMNGGKVIWALNSTKADMSDIHGDKKFTAIPLDLGLDEIFFKYGFRINKDLVRDLQCAYIKVSTDKYLGSNTKYQNIPWEYFPLSMSSDHDIVYNIEGVKLQFASSVDTILAEGVKKEILLQSSNYTKVSSMPVNISLHDSKRDESKYNDEKKTFGLLLSGNFSSGFKNRVKPIKTLHHRDSSDHNEMIVFSDGNILANQRVKDTTIPLGIDKWTGHRYGNKELILNSVDFLLDKSLIGLRNKKFILRTLSKQKLLNEDYFWKIKSIFYPLFSISVVAALFLYMRRRIYAI</sequence>
<dbReference type="InterPro" id="IPR055396">
    <property type="entry name" value="DUF7088"/>
</dbReference>
<organism evidence="4 5">
    <name type="scientific">Ichthyobacterium seriolicida</name>
    <dbReference type="NCBI Taxonomy" id="242600"/>
    <lineage>
        <taxon>Bacteria</taxon>
        <taxon>Pseudomonadati</taxon>
        <taxon>Bacteroidota</taxon>
        <taxon>Flavobacteriia</taxon>
        <taxon>Flavobacteriales</taxon>
        <taxon>Ichthyobacteriaceae</taxon>
        <taxon>Ichthyobacterium</taxon>
    </lineage>
</organism>
<feature type="domain" description="ABC-type uncharacterised transport system" evidence="2">
    <location>
        <begin position="194"/>
        <end position="495"/>
    </location>
</feature>
<name>A0A1J1ED51_9FLAO</name>
<protein>
    <submittedName>
        <fullName evidence="4">Gliding motility protein GldG</fullName>
    </submittedName>
</protein>
<dbReference type="Proteomes" id="UP000243197">
    <property type="component" value="Chromosome"/>
</dbReference>
<keyword evidence="1" id="KW-1133">Transmembrane helix</keyword>